<sequence length="326" mass="37411">MQVTLFSMLILWASYCLAAPPRRDKEIISNPYWPLRDGMMKWPAVFSKLNLASKNSITTIQNFEIWVDNTVLPWMRKNGNDKRLHDFLGNLYDEQLDFYQALRGVTLDIDNFVGYISAFIPWHRAVLKYWIEYAIIDRDSTKAEYITEEDEALWAKIVFWEEELDIWNLPLEQPHPDAHANKLSLLSLLMQRSPGQKSCFVSGMFSCPVGMLLDDEPSSGGSGSPAAYADSRVVYLPARLGIPPVTRSLSVSSCPAELQLSSPPSRPSLRYGSTRRNPYHYCRQCFSICKCSIQTKEPYMINDCLVSLLFLEWRHRCLSWRSTSSA</sequence>
<evidence type="ECO:0000313" key="2">
    <source>
        <dbReference type="EMBL" id="TPX42821.1"/>
    </source>
</evidence>
<reference evidence="2 3" key="1">
    <citation type="journal article" date="2019" name="Sci. Rep.">
        <title>Comparative genomics of chytrid fungi reveal insights into the obligate biotrophic and pathogenic lifestyle of Synchytrium endobioticum.</title>
        <authorList>
            <person name="van de Vossenberg B.T.L.H."/>
            <person name="Warris S."/>
            <person name="Nguyen H.D.T."/>
            <person name="van Gent-Pelzer M.P.E."/>
            <person name="Joly D.L."/>
            <person name="van de Geest H.C."/>
            <person name="Bonants P.J.M."/>
            <person name="Smith D.S."/>
            <person name="Levesque C.A."/>
            <person name="van der Lee T.A.J."/>
        </authorList>
    </citation>
    <scope>NUCLEOTIDE SEQUENCE [LARGE SCALE GENOMIC DNA]</scope>
    <source>
        <strain evidence="2 3">MB42</strain>
    </source>
</reference>
<accession>A0A507CUV3</accession>
<dbReference type="PROSITE" id="PS00289">
    <property type="entry name" value="PTX_1"/>
    <property type="match status" value="1"/>
</dbReference>
<dbReference type="AlphaFoldDB" id="A0A507CUV3"/>
<dbReference type="InterPro" id="IPR030476">
    <property type="entry name" value="Pentaxin_CS"/>
</dbReference>
<feature type="signal peptide" evidence="1">
    <location>
        <begin position="1"/>
        <end position="18"/>
    </location>
</feature>
<protein>
    <recommendedName>
        <fullName evidence="4">Tyrosinase copper-binding domain-containing protein</fullName>
    </recommendedName>
</protein>
<gene>
    <name evidence="2" type="ORF">SeMB42_g04977</name>
</gene>
<evidence type="ECO:0008006" key="4">
    <source>
        <dbReference type="Google" id="ProtNLM"/>
    </source>
</evidence>
<comment type="caution">
    <text evidence="2">The sequence shown here is derived from an EMBL/GenBank/DDBJ whole genome shotgun (WGS) entry which is preliminary data.</text>
</comment>
<keyword evidence="1" id="KW-0732">Signal</keyword>
<dbReference type="VEuPathDB" id="FungiDB:SeMB42_g04977"/>
<proteinExistence type="predicted"/>
<feature type="chain" id="PRO_5021310893" description="Tyrosinase copper-binding domain-containing protein" evidence="1">
    <location>
        <begin position="19"/>
        <end position="326"/>
    </location>
</feature>
<keyword evidence="3" id="KW-1185">Reference proteome</keyword>
<name>A0A507CUV3_9FUNG</name>
<organism evidence="2 3">
    <name type="scientific">Synchytrium endobioticum</name>
    <dbReference type="NCBI Taxonomy" id="286115"/>
    <lineage>
        <taxon>Eukaryota</taxon>
        <taxon>Fungi</taxon>
        <taxon>Fungi incertae sedis</taxon>
        <taxon>Chytridiomycota</taxon>
        <taxon>Chytridiomycota incertae sedis</taxon>
        <taxon>Chytridiomycetes</taxon>
        <taxon>Synchytriales</taxon>
        <taxon>Synchytriaceae</taxon>
        <taxon>Synchytrium</taxon>
    </lineage>
</organism>
<evidence type="ECO:0000256" key="1">
    <source>
        <dbReference type="SAM" id="SignalP"/>
    </source>
</evidence>
<evidence type="ECO:0000313" key="3">
    <source>
        <dbReference type="Proteomes" id="UP000317494"/>
    </source>
</evidence>
<dbReference type="Proteomes" id="UP000317494">
    <property type="component" value="Unassembled WGS sequence"/>
</dbReference>
<dbReference type="EMBL" id="QEAN01000220">
    <property type="protein sequence ID" value="TPX42821.1"/>
    <property type="molecule type" value="Genomic_DNA"/>
</dbReference>